<protein>
    <submittedName>
        <fullName evidence="2">Uncharacterized protein</fullName>
    </submittedName>
</protein>
<name>A0A834YBT9_TETSI</name>
<reference evidence="2 3" key="1">
    <citation type="submission" date="2020-04" db="EMBL/GenBank/DDBJ databases">
        <title>Plant Genome Project.</title>
        <authorList>
            <person name="Zhang R.-G."/>
        </authorList>
    </citation>
    <scope>NUCLEOTIDE SEQUENCE [LARGE SCALE GENOMIC DNA]</scope>
    <source>
        <strain evidence="2">YNK0</strain>
        <tissue evidence="2">Leaf</tissue>
    </source>
</reference>
<sequence>MGILHQQVFDGHGGPDAATYISKNASTGGQRRQVEELGGHIKDGYLKFPTKVVDEVFDGHGGPDAATYISKNASTGGQRMQVEELGGHIKDGYLKFPTKVVDEAGKCRVEEKRESEASAEQAILTKIIILTIKESIKVLKIEELGFSGDPRDFRHRTPVANSKSYTVELPPVLTNEHEPRLLPLEEKEPVTNRLKESNLGDISELVSRKSGGYSRVVGAEGGHLPSCPQFLGDLVDGPTPKSPYLSPRADDIHRLKSPTDCRIAPDFEAHVKGLGPVVSGPVDDSDCEAHLPVQPLGLSHVGPKLPGSLLARPAISLGLDLSDPFDLDHIIARFVSSKIIGPQFLGQCPGSHIGRGDGVVSGKDDSTRPSPYWFDDGEGDDPKGNFLGAWTGSHRRSWMGRRLEAYQAGPGASSVSRMLAGSASVEGKVGSTPSEGVSSTAAGGSGGSRSQSGVGISSQSWWVPPVQPDFSKSVGNALPLPRLGRFWAVDDENLDLPIAIPSDSPIPVIESPSRVEFCMVTIVSNLSSPLDDLRSYISPVSSQKTMEINLSWIPSQGIYQVGLAIKQSWSKAQEMNFPLLKRLGVGMVLISLGKIPISLQVVRSHLVLRKQRQEVVVRFHSPPSQTRI</sequence>
<evidence type="ECO:0000256" key="1">
    <source>
        <dbReference type="SAM" id="MobiDB-lite"/>
    </source>
</evidence>
<evidence type="ECO:0000313" key="2">
    <source>
        <dbReference type="EMBL" id="KAF8377132.1"/>
    </source>
</evidence>
<gene>
    <name evidence="2" type="ORF">HHK36_030505</name>
</gene>
<dbReference type="Proteomes" id="UP000655225">
    <property type="component" value="Unassembled WGS sequence"/>
</dbReference>
<dbReference type="EMBL" id="JABCRI010000024">
    <property type="protein sequence ID" value="KAF8377132.1"/>
    <property type="molecule type" value="Genomic_DNA"/>
</dbReference>
<evidence type="ECO:0000313" key="3">
    <source>
        <dbReference type="Proteomes" id="UP000655225"/>
    </source>
</evidence>
<feature type="region of interest" description="Disordered" evidence="1">
    <location>
        <begin position="355"/>
        <end position="380"/>
    </location>
</feature>
<feature type="region of interest" description="Disordered" evidence="1">
    <location>
        <begin position="426"/>
        <end position="457"/>
    </location>
</feature>
<organism evidence="2 3">
    <name type="scientific">Tetracentron sinense</name>
    <name type="common">Spur-leaf</name>
    <dbReference type="NCBI Taxonomy" id="13715"/>
    <lineage>
        <taxon>Eukaryota</taxon>
        <taxon>Viridiplantae</taxon>
        <taxon>Streptophyta</taxon>
        <taxon>Embryophyta</taxon>
        <taxon>Tracheophyta</taxon>
        <taxon>Spermatophyta</taxon>
        <taxon>Magnoliopsida</taxon>
        <taxon>Trochodendrales</taxon>
        <taxon>Trochodendraceae</taxon>
        <taxon>Tetracentron</taxon>
    </lineage>
</organism>
<proteinExistence type="predicted"/>
<dbReference type="AlphaFoldDB" id="A0A834YBT9"/>
<feature type="compositionally biased region" description="Low complexity" evidence="1">
    <location>
        <begin position="434"/>
        <end position="457"/>
    </location>
</feature>
<comment type="caution">
    <text evidence="2">The sequence shown here is derived from an EMBL/GenBank/DDBJ whole genome shotgun (WGS) entry which is preliminary data.</text>
</comment>
<keyword evidence="3" id="KW-1185">Reference proteome</keyword>
<accession>A0A834YBT9</accession>